<organism evidence="2 3">
    <name type="scientific">Limibacillus halophilus</name>
    <dbReference type="NCBI Taxonomy" id="1579333"/>
    <lineage>
        <taxon>Bacteria</taxon>
        <taxon>Pseudomonadati</taxon>
        <taxon>Pseudomonadota</taxon>
        <taxon>Alphaproteobacteria</taxon>
        <taxon>Rhodospirillales</taxon>
        <taxon>Rhodovibrionaceae</taxon>
        <taxon>Limibacillus</taxon>
    </lineage>
</organism>
<sequence>MPQALRKRSVTIAGHRTSFSLEDAFWQELKDWASEEDCSLNELVAQIDGARIDDNTDEGRGVNLSSALRLAILARLRERLDRATSS</sequence>
<dbReference type="RefSeq" id="WP_183417766.1">
    <property type="nucleotide sequence ID" value="NZ_JACHXA010000012.1"/>
</dbReference>
<dbReference type="GO" id="GO:0003677">
    <property type="term" value="F:DNA binding"/>
    <property type="evidence" value="ECO:0007669"/>
    <property type="project" value="UniProtKB-KW"/>
</dbReference>
<keyword evidence="3" id="KW-1185">Reference proteome</keyword>
<protein>
    <submittedName>
        <fullName evidence="2">Putative DNA-binding ribbon-helix-helix protein</fullName>
    </submittedName>
</protein>
<dbReference type="InterPro" id="IPR027373">
    <property type="entry name" value="RHH_dom"/>
</dbReference>
<reference evidence="2 3" key="1">
    <citation type="submission" date="2020-08" db="EMBL/GenBank/DDBJ databases">
        <title>Genomic Encyclopedia of Type Strains, Phase III (KMG-III): the genomes of soil and plant-associated and newly described type strains.</title>
        <authorList>
            <person name="Whitman W."/>
        </authorList>
    </citation>
    <scope>NUCLEOTIDE SEQUENCE [LARGE SCALE GENOMIC DNA]</scope>
    <source>
        <strain evidence="2 3">CECT 8803</strain>
    </source>
</reference>
<dbReference type="AlphaFoldDB" id="A0A839SVW2"/>
<accession>A0A839SVW2</accession>
<evidence type="ECO:0000259" key="1">
    <source>
        <dbReference type="Pfam" id="PF13467"/>
    </source>
</evidence>
<name>A0A839SVW2_9PROT</name>
<keyword evidence="2" id="KW-0238">DNA-binding</keyword>
<evidence type="ECO:0000313" key="2">
    <source>
        <dbReference type="EMBL" id="MBB3066937.1"/>
    </source>
</evidence>
<gene>
    <name evidence="2" type="ORF">FHR98_003253</name>
</gene>
<evidence type="ECO:0000313" key="3">
    <source>
        <dbReference type="Proteomes" id="UP000581135"/>
    </source>
</evidence>
<feature type="domain" description="Ribbon-helix-helix" evidence="1">
    <location>
        <begin position="6"/>
        <end position="75"/>
    </location>
</feature>
<dbReference type="EMBL" id="JACHXA010000012">
    <property type="protein sequence ID" value="MBB3066937.1"/>
    <property type="molecule type" value="Genomic_DNA"/>
</dbReference>
<dbReference type="Proteomes" id="UP000581135">
    <property type="component" value="Unassembled WGS sequence"/>
</dbReference>
<dbReference type="Pfam" id="PF13467">
    <property type="entry name" value="RHH_4"/>
    <property type="match status" value="1"/>
</dbReference>
<dbReference type="InterPro" id="IPR038268">
    <property type="entry name" value="RHH_sf"/>
</dbReference>
<dbReference type="Gene3D" id="1.10.3990.20">
    <property type="entry name" value="protein bp1543"/>
    <property type="match status" value="1"/>
</dbReference>
<proteinExistence type="predicted"/>
<comment type="caution">
    <text evidence="2">The sequence shown here is derived from an EMBL/GenBank/DDBJ whole genome shotgun (WGS) entry which is preliminary data.</text>
</comment>